<protein>
    <recommendedName>
        <fullName evidence="3">Pathogen-related protein</fullName>
    </recommendedName>
</protein>
<dbReference type="InterPro" id="IPR053218">
    <property type="entry name" value="Pathogen-related_defense"/>
</dbReference>
<dbReference type="EMBL" id="CAJVCH010061855">
    <property type="protein sequence ID" value="CAG7719505.1"/>
    <property type="molecule type" value="Genomic_DNA"/>
</dbReference>
<accession>A0A8J2NYZ1</accession>
<evidence type="ECO:0000313" key="1">
    <source>
        <dbReference type="EMBL" id="CAG7719505.1"/>
    </source>
</evidence>
<proteinExistence type="predicted"/>
<name>A0A8J2NYZ1_9HEXA</name>
<evidence type="ECO:0008006" key="3">
    <source>
        <dbReference type="Google" id="ProtNLM"/>
    </source>
</evidence>
<keyword evidence="2" id="KW-1185">Reference proteome</keyword>
<organism evidence="1 2">
    <name type="scientific">Allacma fusca</name>
    <dbReference type="NCBI Taxonomy" id="39272"/>
    <lineage>
        <taxon>Eukaryota</taxon>
        <taxon>Metazoa</taxon>
        <taxon>Ecdysozoa</taxon>
        <taxon>Arthropoda</taxon>
        <taxon>Hexapoda</taxon>
        <taxon>Collembola</taxon>
        <taxon>Symphypleona</taxon>
        <taxon>Sminthuridae</taxon>
        <taxon>Allacma</taxon>
    </lineage>
</organism>
<evidence type="ECO:0000313" key="2">
    <source>
        <dbReference type="Proteomes" id="UP000708208"/>
    </source>
</evidence>
<reference evidence="1" key="1">
    <citation type="submission" date="2021-06" db="EMBL/GenBank/DDBJ databases">
        <authorList>
            <person name="Hodson N. C."/>
            <person name="Mongue J. A."/>
            <person name="Jaron S. K."/>
        </authorList>
    </citation>
    <scope>NUCLEOTIDE SEQUENCE</scope>
</reference>
<dbReference type="Proteomes" id="UP000708208">
    <property type="component" value="Unassembled WGS sequence"/>
</dbReference>
<dbReference type="PANTHER" id="PTHR31723:SF10">
    <property type="entry name" value="PATHOGEN-RELATED PROTEIN"/>
    <property type="match status" value="1"/>
</dbReference>
<gene>
    <name evidence="1" type="ORF">AFUS01_LOCUS8828</name>
</gene>
<comment type="caution">
    <text evidence="1">The sequence shown here is derived from an EMBL/GenBank/DDBJ whole genome shotgun (WGS) entry which is preliminary data.</text>
</comment>
<dbReference type="PANTHER" id="PTHR31723">
    <property type="entry name" value="PATHOGENESIS-RELATED FAMILY PROTEIN"/>
    <property type="match status" value="1"/>
</dbReference>
<dbReference type="OrthoDB" id="65445at2759"/>
<sequence>MDLDTLPDFMKDRNAVLKTAATWQEGPPPDYSLVDELYDREKSVHHEPGSLEDLVSNLIKNWEREVSHNKNPSEWRTMDASKFTFGSNGHWLTGQKLGEVGNYNALIGENEFYSAKRVGSSEESHKLFRGAFTQGFAWEVLEVLSPPPKVTVKWRHWGRLAGGMSCPMRNGEDREVLPSGKEIVIFGISIATLDELYRVTALETFWNPDQLMSQIAA</sequence>
<dbReference type="AlphaFoldDB" id="A0A8J2NYZ1"/>